<dbReference type="Pfam" id="PF25597">
    <property type="entry name" value="SH3_retrovirus"/>
    <property type="match status" value="1"/>
</dbReference>
<feature type="region of interest" description="Disordered" evidence="1">
    <location>
        <begin position="170"/>
        <end position="202"/>
    </location>
</feature>
<sequence length="219" mass="24894">MGIFLGYAMSCYAMSSKGYRVYNLQSQKIVISRDIQVDEDTYWDWENDQIRRSVKPAHLVIDPIAANAQNEVVIEEEESVAESDSSVLKTKSLAELYEKYPVFVVASSSSEQDRVCPQAHREATLEEWEISSPTSFRKQRFLDEGHVAEVTKTNQGIDLCIGLRGQDWGGNRHSSGNERQMHNRGNSSRKEASIPDNVGDENQLVDYRGTNYSFLKLDY</sequence>
<proteinExistence type="predicted"/>
<organism evidence="3 4">
    <name type="scientific">Acer negundo</name>
    <name type="common">Box elder</name>
    <dbReference type="NCBI Taxonomy" id="4023"/>
    <lineage>
        <taxon>Eukaryota</taxon>
        <taxon>Viridiplantae</taxon>
        <taxon>Streptophyta</taxon>
        <taxon>Embryophyta</taxon>
        <taxon>Tracheophyta</taxon>
        <taxon>Spermatophyta</taxon>
        <taxon>Magnoliopsida</taxon>
        <taxon>eudicotyledons</taxon>
        <taxon>Gunneridae</taxon>
        <taxon>Pentapetalae</taxon>
        <taxon>rosids</taxon>
        <taxon>malvids</taxon>
        <taxon>Sapindales</taxon>
        <taxon>Sapindaceae</taxon>
        <taxon>Hippocastanoideae</taxon>
        <taxon>Acereae</taxon>
        <taxon>Acer</taxon>
    </lineage>
</organism>
<protein>
    <recommendedName>
        <fullName evidence="2">Retroviral polymerase SH3-like domain-containing protein</fullName>
    </recommendedName>
</protein>
<evidence type="ECO:0000256" key="1">
    <source>
        <dbReference type="SAM" id="MobiDB-lite"/>
    </source>
</evidence>
<name>A0AAD5J7A1_ACENE</name>
<evidence type="ECO:0000313" key="4">
    <source>
        <dbReference type="Proteomes" id="UP001064489"/>
    </source>
</evidence>
<accession>A0AAD5J7A1</accession>
<dbReference type="EMBL" id="JAJSOW010000100">
    <property type="protein sequence ID" value="KAI9187465.1"/>
    <property type="molecule type" value="Genomic_DNA"/>
</dbReference>
<keyword evidence="4" id="KW-1185">Reference proteome</keyword>
<reference evidence="3" key="2">
    <citation type="submission" date="2023-02" db="EMBL/GenBank/DDBJ databases">
        <authorList>
            <person name="Swenson N.G."/>
            <person name="Wegrzyn J.L."/>
            <person name="Mcevoy S.L."/>
        </authorList>
    </citation>
    <scope>NUCLEOTIDE SEQUENCE</scope>
    <source>
        <strain evidence="3">91603</strain>
        <tissue evidence="3">Leaf</tissue>
    </source>
</reference>
<dbReference type="AlphaFoldDB" id="A0AAD5J7A1"/>
<reference evidence="3" key="1">
    <citation type="journal article" date="2022" name="Plant J.">
        <title>Strategies of tolerance reflected in two North American maple genomes.</title>
        <authorList>
            <person name="McEvoy S.L."/>
            <person name="Sezen U.U."/>
            <person name="Trouern-Trend A."/>
            <person name="McMahon S.M."/>
            <person name="Schaberg P.G."/>
            <person name="Yang J."/>
            <person name="Wegrzyn J.L."/>
            <person name="Swenson N.G."/>
        </authorList>
    </citation>
    <scope>NUCLEOTIDE SEQUENCE</scope>
    <source>
        <strain evidence="3">91603</strain>
    </source>
</reference>
<comment type="caution">
    <text evidence="3">The sequence shown here is derived from an EMBL/GenBank/DDBJ whole genome shotgun (WGS) entry which is preliminary data.</text>
</comment>
<evidence type="ECO:0000313" key="3">
    <source>
        <dbReference type="EMBL" id="KAI9187465.1"/>
    </source>
</evidence>
<dbReference type="InterPro" id="IPR057670">
    <property type="entry name" value="SH3_retrovirus"/>
</dbReference>
<dbReference type="Proteomes" id="UP001064489">
    <property type="component" value="Chromosome 3"/>
</dbReference>
<gene>
    <name evidence="3" type="ORF">LWI28_028443</name>
</gene>
<evidence type="ECO:0000259" key="2">
    <source>
        <dbReference type="Pfam" id="PF25597"/>
    </source>
</evidence>
<feature type="domain" description="Retroviral polymerase SH3-like" evidence="2">
    <location>
        <begin position="2"/>
        <end position="48"/>
    </location>
</feature>